<dbReference type="InterPro" id="IPR003610">
    <property type="entry name" value="CBM5/12"/>
</dbReference>
<sequence length="421" mass="44945">MHYKIITAALALLGLAGSAAAAITEWQDGASYTVGQIVQYQGQRYQDLQAHTAWTGAGWNPHDAVSLWKPLGSCTTTAGNLCNPVGVTAAAYTTWAGGAKGAYSLVHDDYCAYITDGQISNAEPELTKRGLHATFAVITANCAPYHWQAAKQFIAHGHEIASHSRNHFDSNTAAWNSSAEIDGSASDIAAHLDGYKVGFFAWPSDIAPDAPMNYLKSAANYIGGRAASRVDENNNIIYGTAAGVNDANFTNPYNIKWDLFTNSGIWSLYPMGSEILNLHVDAAIAQGGWALRTAHGVGDQSWETIPVDRYIAHLDYVKSKVDAGDLWMATPSQVIRYRFARQNCSPAVTLDGNGQALVHFATGADCLKYGTDLTLDIATDRAVTAAAATQAGQPLAVKLLDGSHVRVTVNPTLGDASLQLR</sequence>
<dbReference type="SMART" id="SM00495">
    <property type="entry name" value="ChtBD3"/>
    <property type="match status" value="1"/>
</dbReference>
<keyword evidence="5" id="KW-1185">Reference proteome</keyword>
<protein>
    <submittedName>
        <fullName evidence="4">Polysaccharide deacetylase</fullName>
    </submittedName>
</protein>
<dbReference type="STRING" id="1121001.SAMN02745857_00467"/>
<dbReference type="RefSeq" id="WP_084088936.1">
    <property type="nucleotide sequence ID" value="NZ_FWXD01000002.1"/>
</dbReference>
<dbReference type="GO" id="GO:0005576">
    <property type="term" value="C:extracellular region"/>
    <property type="evidence" value="ECO:0007669"/>
    <property type="project" value="InterPro"/>
</dbReference>
<dbReference type="SUPFAM" id="SSF88713">
    <property type="entry name" value="Glycoside hydrolase/deacetylase"/>
    <property type="match status" value="1"/>
</dbReference>
<accession>A0A1W1X2X4</accession>
<keyword evidence="1" id="KW-0378">Hydrolase</keyword>
<proteinExistence type="predicted"/>
<keyword evidence="2" id="KW-0732">Signal</keyword>
<dbReference type="CDD" id="cd12214">
    <property type="entry name" value="ChiA1_BD"/>
    <property type="match status" value="1"/>
</dbReference>
<feature type="signal peptide" evidence="2">
    <location>
        <begin position="1"/>
        <end position="21"/>
    </location>
</feature>
<dbReference type="Pfam" id="PF01522">
    <property type="entry name" value="Polysacc_deac_1"/>
    <property type="match status" value="1"/>
</dbReference>
<dbReference type="InterPro" id="IPR011330">
    <property type="entry name" value="Glyco_hydro/deAcase_b/a-brl"/>
</dbReference>
<dbReference type="Proteomes" id="UP000192761">
    <property type="component" value="Unassembled WGS sequence"/>
</dbReference>
<dbReference type="EMBL" id="FWXD01000002">
    <property type="protein sequence ID" value="SMC18078.1"/>
    <property type="molecule type" value="Genomic_DNA"/>
</dbReference>
<dbReference type="GO" id="GO:0004553">
    <property type="term" value="F:hydrolase activity, hydrolyzing O-glycosyl compounds"/>
    <property type="evidence" value="ECO:0007669"/>
    <property type="project" value="InterPro"/>
</dbReference>
<evidence type="ECO:0000313" key="5">
    <source>
        <dbReference type="Proteomes" id="UP000192761"/>
    </source>
</evidence>
<feature type="domain" description="Chitin-binding type-3" evidence="3">
    <location>
        <begin position="23"/>
        <end position="71"/>
    </location>
</feature>
<dbReference type="GO" id="GO:0016810">
    <property type="term" value="F:hydrolase activity, acting on carbon-nitrogen (but not peptide) bonds"/>
    <property type="evidence" value="ECO:0007669"/>
    <property type="project" value="InterPro"/>
</dbReference>
<dbReference type="InterPro" id="IPR002509">
    <property type="entry name" value="NODB_dom"/>
</dbReference>
<evidence type="ECO:0000256" key="2">
    <source>
        <dbReference type="SAM" id="SignalP"/>
    </source>
</evidence>
<evidence type="ECO:0000256" key="1">
    <source>
        <dbReference type="ARBA" id="ARBA00022801"/>
    </source>
</evidence>
<dbReference type="GO" id="GO:0005975">
    <property type="term" value="P:carbohydrate metabolic process"/>
    <property type="evidence" value="ECO:0007669"/>
    <property type="project" value="InterPro"/>
</dbReference>
<dbReference type="AlphaFoldDB" id="A0A1W1X2X4"/>
<evidence type="ECO:0000313" key="4">
    <source>
        <dbReference type="EMBL" id="SMC18078.1"/>
    </source>
</evidence>
<dbReference type="InterPro" id="IPR036573">
    <property type="entry name" value="CBM_sf_5/12"/>
</dbReference>
<dbReference type="GO" id="GO:0030246">
    <property type="term" value="F:carbohydrate binding"/>
    <property type="evidence" value="ECO:0007669"/>
    <property type="project" value="InterPro"/>
</dbReference>
<dbReference type="SUPFAM" id="SSF51055">
    <property type="entry name" value="Carbohydrate binding domain"/>
    <property type="match status" value="1"/>
</dbReference>
<dbReference type="OrthoDB" id="9778320at2"/>
<feature type="chain" id="PRO_5013343176" evidence="2">
    <location>
        <begin position="22"/>
        <end position="421"/>
    </location>
</feature>
<name>A0A1W1X2X4_9NEIS</name>
<organism evidence="4 5">
    <name type="scientific">Andreprevotia lacus DSM 23236</name>
    <dbReference type="NCBI Taxonomy" id="1121001"/>
    <lineage>
        <taxon>Bacteria</taxon>
        <taxon>Pseudomonadati</taxon>
        <taxon>Pseudomonadota</taxon>
        <taxon>Betaproteobacteria</taxon>
        <taxon>Neisseriales</taxon>
        <taxon>Chitinibacteraceae</taxon>
        <taxon>Andreprevotia</taxon>
    </lineage>
</organism>
<gene>
    <name evidence="4" type="ORF">SAMN02745857_00467</name>
</gene>
<dbReference type="Pfam" id="PF02839">
    <property type="entry name" value="CBM_5_12"/>
    <property type="match status" value="1"/>
</dbReference>
<dbReference type="Gene3D" id="3.20.20.370">
    <property type="entry name" value="Glycoside hydrolase/deacetylase"/>
    <property type="match status" value="1"/>
</dbReference>
<evidence type="ECO:0000259" key="3">
    <source>
        <dbReference type="SMART" id="SM00495"/>
    </source>
</evidence>
<reference evidence="4 5" key="1">
    <citation type="submission" date="2017-04" db="EMBL/GenBank/DDBJ databases">
        <authorList>
            <person name="Afonso C.L."/>
            <person name="Miller P.J."/>
            <person name="Scott M.A."/>
            <person name="Spackman E."/>
            <person name="Goraichik I."/>
            <person name="Dimitrov K.M."/>
            <person name="Suarez D.L."/>
            <person name="Swayne D.E."/>
        </authorList>
    </citation>
    <scope>NUCLEOTIDE SEQUENCE [LARGE SCALE GENOMIC DNA]</scope>
    <source>
        <strain evidence="4 5">DSM 23236</strain>
    </source>
</reference>
<dbReference type="Gene3D" id="2.10.10.20">
    <property type="entry name" value="Carbohydrate-binding module superfamily 5/12"/>
    <property type="match status" value="1"/>
</dbReference>